<reference evidence="2 3" key="1">
    <citation type="submission" date="2023-01" db="EMBL/GenBank/DDBJ databases">
        <authorList>
            <person name="Kreplak J."/>
        </authorList>
    </citation>
    <scope>NUCLEOTIDE SEQUENCE [LARGE SCALE GENOMIC DNA]</scope>
</reference>
<sequence>MGVCDVVLRNLTLLYVVVTFCVKGYEVLNGGSYGGVFVVFVSTTLVALILVATLTWDLSRKFNKCTMFVVDQQHQSRTLSYCKGGICWHGVMDRSAASQIRFKIPHHLPHVIL</sequence>
<dbReference type="AlphaFoldDB" id="A0AAV1A9H6"/>
<evidence type="ECO:0000256" key="1">
    <source>
        <dbReference type="SAM" id="Phobius"/>
    </source>
</evidence>
<feature type="transmembrane region" description="Helical" evidence="1">
    <location>
        <begin position="31"/>
        <end position="54"/>
    </location>
</feature>
<evidence type="ECO:0008006" key="4">
    <source>
        <dbReference type="Google" id="ProtNLM"/>
    </source>
</evidence>
<dbReference type="PANTHER" id="PTHR37714">
    <property type="entry name" value="PROTEIN, PUTATIVE-RELATED"/>
    <property type="match status" value="1"/>
</dbReference>
<evidence type="ECO:0000313" key="2">
    <source>
        <dbReference type="EMBL" id="CAI8606606.1"/>
    </source>
</evidence>
<keyword evidence="1" id="KW-1133">Transmembrane helix</keyword>
<protein>
    <recommendedName>
        <fullName evidence="4">Transmembrane protein</fullName>
    </recommendedName>
</protein>
<name>A0AAV1A9H6_VICFA</name>
<organism evidence="2 3">
    <name type="scientific">Vicia faba</name>
    <name type="common">Broad bean</name>
    <name type="synonym">Faba vulgaris</name>
    <dbReference type="NCBI Taxonomy" id="3906"/>
    <lineage>
        <taxon>Eukaryota</taxon>
        <taxon>Viridiplantae</taxon>
        <taxon>Streptophyta</taxon>
        <taxon>Embryophyta</taxon>
        <taxon>Tracheophyta</taxon>
        <taxon>Spermatophyta</taxon>
        <taxon>Magnoliopsida</taxon>
        <taxon>eudicotyledons</taxon>
        <taxon>Gunneridae</taxon>
        <taxon>Pentapetalae</taxon>
        <taxon>rosids</taxon>
        <taxon>fabids</taxon>
        <taxon>Fabales</taxon>
        <taxon>Fabaceae</taxon>
        <taxon>Papilionoideae</taxon>
        <taxon>50 kb inversion clade</taxon>
        <taxon>NPAAA clade</taxon>
        <taxon>Hologalegina</taxon>
        <taxon>IRL clade</taxon>
        <taxon>Fabeae</taxon>
        <taxon>Vicia</taxon>
    </lineage>
</organism>
<keyword evidence="1" id="KW-0812">Transmembrane</keyword>
<feature type="transmembrane region" description="Helical" evidence="1">
    <location>
        <begin position="7"/>
        <end position="25"/>
    </location>
</feature>
<dbReference type="EMBL" id="OX451738">
    <property type="protein sequence ID" value="CAI8606606.1"/>
    <property type="molecule type" value="Genomic_DNA"/>
</dbReference>
<keyword evidence="3" id="KW-1185">Reference proteome</keyword>
<keyword evidence="1" id="KW-0472">Membrane</keyword>
<accession>A0AAV1A9H6</accession>
<proteinExistence type="predicted"/>
<gene>
    <name evidence="2" type="ORF">VFH_III238280</name>
</gene>
<dbReference type="Proteomes" id="UP001157006">
    <property type="component" value="Chromosome 3"/>
</dbReference>
<evidence type="ECO:0000313" key="3">
    <source>
        <dbReference type="Proteomes" id="UP001157006"/>
    </source>
</evidence>
<dbReference type="PANTHER" id="PTHR37714:SF1">
    <property type="entry name" value="PROTEIN, PUTATIVE-RELATED"/>
    <property type="match status" value="1"/>
</dbReference>